<dbReference type="EMBL" id="JAPXFL010000008">
    <property type="protein sequence ID" value="KAK9503257.1"/>
    <property type="molecule type" value="Genomic_DNA"/>
</dbReference>
<comment type="caution">
    <text evidence="1">The sequence shown here is derived from an EMBL/GenBank/DDBJ whole genome shotgun (WGS) entry which is preliminary data.</text>
</comment>
<proteinExistence type="predicted"/>
<dbReference type="Proteomes" id="UP001461498">
    <property type="component" value="Unassembled WGS sequence"/>
</dbReference>
<keyword evidence="2" id="KW-1185">Reference proteome</keyword>
<name>A0AAW1CY59_9HEMI</name>
<evidence type="ECO:0000313" key="2">
    <source>
        <dbReference type="Proteomes" id="UP001461498"/>
    </source>
</evidence>
<dbReference type="AlphaFoldDB" id="A0AAW1CY59"/>
<organism evidence="1 2">
    <name type="scientific">Rhynocoris fuscipes</name>
    <dbReference type="NCBI Taxonomy" id="488301"/>
    <lineage>
        <taxon>Eukaryota</taxon>
        <taxon>Metazoa</taxon>
        <taxon>Ecdysozoa</taxon>
        <taxon>Arthropoda</taxon>
        <taxon>Hexapoda</taxon>
        <taxon>Insecta</taxon>
        <taxon>Pterygota</taxon>
        <taxon>Neoptera</taxon>
        <taxon>Paraneoptera</taxon>
        <taxon>Hemiptera</taxon>
        <taxon>Heteroptera</taxon>
        <taxon>Panheteroptera</taxon>
        <taxon>Cimicomorpha</taxon>
        <taxon>Reduviidae</taxon>
        <taxon>Harpactorinae</taxon>
        <taxon>Harpactorini</taxon>
        <taxon>Rhynocoris</taxon>
    </lineage>
</organism>
<accession>A0AAW1CY59</accession>
<reference evidence="1 2" key="1">
    <citation type="submission" date="2022-12" db="EMBL/GenBank/DDBJ databases">
        <title>Chromosome-level genome assembly of true bugs.</title>
        <authorList>
            <person name="Ma L."/>
            <person name="Li H."/>
        </authorList>
    </citation>
    <scope>NUCLEOTIDE SEQUENCE [LARGE SCALE GENOMIC DNA]</scope>
    <source>
        <strain evidence="1">Lab_2022b</strain>
    </source>
</reference>
<protein>
    <submittedName>
        <fullName evidence="1">Uncharacterized protein</fullName>
    </submittedName>
</protein>
<evidence type="ECO:0000313" key="1">
    <source>
        <dbReference type="EMBL" id="KAK9503257.1"/>
    </source>
</evidence>
<gene>
    <name evidence="1" type="ORF">O3M35_011865</name>
</gene>
<sequence length="77" mass="8219">MKTVNKIIKGYIRGRRLRGWGAYVFRVRAVGGGTRKTGDGGRAFWESECVVGGSGHLGGCAQEKEAGAQCINVAPEH</sequence>